<name>A0A0E9VCP3_ANGAN</name>
<dbReference type="EMBL" id="GBXM01033589">
    <property type="protein sequence ID" value="JAH74988.1"/>
    <property type="molecule type" value="Transcribed_RNA"/>
</dbReference>
<protein>
    <submittedName>
        <fullName evidence="1">Uncharacterized protein</fullName>
    </submittedName>
</protein>
<proteinExistence type="predicted"/>
<accession>A0A0E9VCP3</accession>
<dbReference type="AlphaFoldDB" id="A0A0E9VCP3"/>
<reference evidence="1" key="1">
    <citation type="submission" date="2014-11" db="EMBL/GenBank/DDBJ databases">
        <authorList>
            <person name="Amaro Gonzalez C."/>
        </authorList>
    </citation>
    <scope>NUCLEOTIDE SEQUENCE</scope>
</reference>
<reference evidence="1" key="2">
    <citation type="journal article" date="2015" name="Fish Shellfish Immunol.">
        <title>Early steps in the European eel (Anguilla anguilla)-Vibrio vulnificus interaction in the gills: Role of the RtxA13 toxin.</title>
        <authorList>
            <person name="Callol A."/>
            <person name="Pajuelo D."/>
            <person name="Ebbesson L."/>
            <person name="Teles M."/>
            <person name="MacKenzie S."/>
            <person name="Amaro C."/>
        </authorList>
    </citation>
    <scope>NUCLEOTIDE SEQUENCE</scope>
</reference>
<organism evidence="1">
    <name type="scientific">Anguilla anguilla</name>
    <name type="common">European freshwater eel</name>
    <name type="synonym">Muraena anguilla</name>
    <dbReference type="NCBI Taxonomy" id="7936"/>
    <lineage>
        <taxon>Eukaryota</taxon>
        <taxon>Metazoa</taxon>
        <taxon>Chordata</taxon>
        <taxon>Craniata</taxon>
        <taxon>Vertebrata</taxon>
        <taxon>Euteleostomi</taxon>
        <taxon>Actinopterygii</taxon>
        <taxon>Neopterygii</taxon>
        <taxon>Teleostei</taxon>
        <taxon>Anguilliformes</taxon>
        <taxon>Anguillidae</taxon>
        <taxon>Anguilla</taxon>
    </lineage>
</organism>
<evidence type="ECO:0000313" key="1">
    <source>
        <dbReference type="EMBL" id="JAH74988.1"/>
    </source>
</evidence>
<sequence length="27" mass="3073">MCQLVVEQVIKLLLQILINAHLIKVVT</sequence>